<gene>
    <name evidence="2" type="ORF">UFOPK3609_01973</name>
</gene>
<dbReference type="EMBL" id="CAFBMQ010000380">
    <property type="protein sequence ID" value="CAB4931797.1"/>
    <property type="molecule type" value="Genomic_DNA"/>
</dbReference>
<dbReference type="AntiFam" id="ANF00083">
    <property type="entry name" value="Shadow ORF (opposite leuS)"/>
</dbReference>
<dbReference type="AlphaFoldDB" id="A0A6J7INS4"/>
<accession>A0A6J7INS4</accession>
<proteinExistence type="predicted"/>
<sequence length="342" mass="34729">MLGGQHQVGGAEQGVRPGGEDLDVAEPHAGTGGPADPVALHLLERVRPVQPVQVGQQPLGVGGDPHHPLGQRAPEDREVAPLGAPVGGDLLVGQHRAQPGTPVHRGLVQVGQPVQVDDLAALDLGQLGPGPVEGVGVGLTGAGVQLGDQVLDRPGLAGDRVEPRAEDLGEDPLGPLVVARVDGGEGAAGVVVDAQAAQLRGDRRDVGLGGDARVLTGLHRELLGRQPEGVEAHRVQHVVPVHAQEPAGHVGAQVAQRVADVQPGTRGVRKHVHQEGLGPVGDPLEAPAERAGRVGRLEGALGLPAVLPGQLDLLRQLRGVPVRGDGVAHGRCSWGAGAGGWA</sequence>
<evidence type="ECO:0000256" key="1">
    <source>
        <dbReference type="SAM" id="MobiDB-lite"/>
    </source>
</evidence>
<protein>
    <submittedName>
        <fullName evidence="2">Unannotated protein</fullName>
    </submittedName>
</protein>
<feature type="region of interest" description="Disordered" evidence="1">
    <location>
        <begin position="1"/>
        <end position="39"/>
    </location>
</feature>
<evidence type="ECO:0000313" key="2">
    <source>
        <dbReference type="EMBL" id="CAB4931797.1"/>
    </source>
</evidence>
<organism evidence="2">
    <name type="scientific">freshwater metagenome</name>
    <dbReference type="NCBI Taxonomy" id="449393"/>
    <lineage>
        <taxon>unclassified sequences</taxon>
        <taxon>metagenomes</taxon>
        <taxon>ecological metagenomes</taxon>
    </lineage>
</organism>
<reference evidence="2" key="1">
    <citation type="submission" date="2020-05" db="EMBL/GenBank/DDBJ databases">
        <authorList>
            <person name="Chiriac C."/>
            <person name="Salcher M."/>
            <person name="Ghai R."/>
            <person name="Kavagutti S V."/>
        </authorList>
    </citation>
    <scope>NUCLEOTIDE SEQUENCE</scope>
</reference>
<name>A0A6J7INS4_9ZZZZ</name>